<dbReference type="EMBL" id="FLUB01000018">
    <property type="protein sequence ID" value="SBV65244.1"/>
    <property type="molecule type" value="Genomic_DNA"/>
</dbReference>
<dbReference type="InterPro" id="IPR009004">
    <property type="entry name" value="Transposase_Mu_C"/>
</dbReference>
<evidence type="ECO:0000259" key="1">
    <source>
        <dbReference type="PROSITE" id="PS51702"/>
    </source>
</evidence>
<evidence type="ECO:0000313" key="2">
    <source>
        <dbReference type="EMBL" id="SBV64450.1"/>
    </source>
</evidence>
<dbReference type="Gene3D" id="1.10.10.10">
    <property type="entry name" value="Winged helix-like DNA-binding domain superfamily/Winged helix DNA-binding domain"/>
    <property type="match status" value="1"/>
</dbReference>
<dbReference type="RefSeq" id="WP_288216097.1">
    <property type="nucleotide sequence ID" value="NZ_LT598670.1"/>
</dbReference>
<dbReference type="GO" id="GO:0015074">
    <property type="term" value="P:DNA integration"/>
    <property type="evidence" value="ECO:0007669"/>
    <property type="project" value="InterPro"/>
</dbReference>
<dbReference type="InterPro" id="IPR015378">
    <property type="entry name" value="Transposase-like_Mu_C"/>
</dbReference>
<dbReference type="SUPFAM" id="SSF46955">
    <property type="entry name" value="Putative DNA-binding domain"/>
    <property type="match status" value="1"/>
</dbReference>
<dbReference type="EMBL" id="FLUA01000034">
    <property type="protein sequence ID" value="SBV64450.1"/>
    <property type="molecule type" value="Genomic_DNA"/>
</dbReference>
<proteinExistence type="predicted"/>
<dbReference type="SUPFAM" id="SSF46689">
    <property type="entry name" value="Homeodomain-like"/>
    <property type="match status" value="2"/>
</dbReference>
<accession>A0A212ICE3</accession>
<dbReference type="Pfam" id="PF02316">
    <property type="entry name" value="HTH_Tnp_Mu_1"/>
    <property type="match status" value="1"/>
</dbReference>
<dbReference type="Pfam" id="PF09039">
    <property type="entry name" value="HTH_Tnp_Mu_2"/>
    <property type="match status" value="1"/>
</dbReference>
<dbReference type="InterPro" id="IPR015126">
    <property type="entry name" value="Mu_I-gamma"/>
</dbReference>
<protein>
    <submittedName>
        <fullName evidence="2">Transposase</fullName>
    </submittedName>
</protein>
<dbReference type="InterPro" id="IPR004189">
    <property type="entry name" value="Phage_Mu_transposase"/>
</dbReference>
<dbReference type="Gene3D" id="6.10.250.2550">
    <property type="match status" value="1"/>
</dbReference>
<dbReference type="AlphaFoldDB" id="A0A212ICE3"/>
<dbReference type="Gene3D" id="3.30.420.10">
    <property type="entry name" value="Ribonuclease H-like superfamily/Ribonuclease H"/>
    <property type="match status" value="1"/>
</dbReference>
<dbReference type="InterPro" id="IPR036388">
    <property type="entry name" value="WH-like_DNA-bd_sf"/>
</dbReference>
<dbReference type="InterPro" id="IPR009061">
    <property type="entry name" value="DNA-bd_dom_put_sf"/>
</dbReference>
<dbReference type="InterPro" id="IPR012337">
    <property type="entry name" value="RNaseH-like_sf"/>
</dbReference>
<sequence length="661" mass="75321">MMEFWVSVKECVGVCGFPQAESNARKKLEDLVCGRSELRRKRAGTKAFEYHISVLPPEVRAELLAGRGLIETSSGLITLPREPERVAADDLDRQRLWSAWEKATGEQRLHAERRTKAAALVAELMASGVGNRKAITLAAKQLQISEGTLRNLYYKVKDFSPDLWGPVLLDRRIREKRVTGRSAEISDDAWQFFLGDYLRNEAPFFSKCYERLEIAAETHGWTIPAERTLRRKLEREVDPRIVVATREGENALAQMHPSQQRTVAQLHAMEWINGDGYQHNVFVRWFNGEIIRPKTWFWQDVHSRKIVGWRADVSENSDSIRLSLMDTLKTYGKPQHITIDNTRAAANKWLSGGVPNRYRFKVREDDPMGIIPLLGIKLHWTGVIGGKGWGQAKPVERAFGVGGLGEYIDKHPALAGAFAGENVSSKPENYGSRAVDVETFMEIISEGVAMFNRKTQRKTEMCRGELSFDQAFEQSYSQAVITRLTEEQIRQFMLPAESVRVKPTGEFTMESGGSLFGRKNTYWSEQLVSHRSRKITVRFDPRNLHSEVACYDLDGRFLCMAECRAAVAFGDTEAGREHNRARREMMRSTKKAAKALNRMTAIEVNDLLPKTEHAELPERHVVERVFNMGNTVRRVEEIQDTQTENDVIFQTFVNKAKQSQK</sequence>
<organism evidence="2">
    <name type="scientific">uncultured Citrobacter sp</name>
    <dbReference type="NCBI Taxonomy" id="200446"/>
    <lineage>
        <taxon>Bacteria</taxon>
        <taxon>Pseudomonadati</taxon>
        <taxon>Pseudomonadota</taxon>
        <taxon>Gammaproteobacteria</taxon>
        <taxon>Enterobacterales</taxon>
        <taxon>Enterobacteriaceae</taxon>
        <taxon>Citrobacter</taxon>
        <taxon>environmental samples</taxon>
    </lineage>
</organism>
<dbReference type="PROSITE" id="PS51702">
    <property type="entry name" value="HTH_MU"/>
    <property type="match status" value="1"/>
</dbReference>
<dbReference type="Gene3D" id="1.10.10.60">
    <property type="entry name" value="Homeodomain-like"/>
    <property type="match status" value="2"/>
</dbReference>
<gene>
    <name evidence="3" type="primary">A</name>
    <name evidence="2" type="ORF">KL86CIT2_360039</name>
    <name evidence="3" type="ORF">KM92CIT3_60269</name>
</gene>
<dbReference type="InterPro" id="IPR036397">
    <property type="entry name" value="RNaseH_sf"/>
</dbReference>
<dbReference type="Pfam" id="PF09299">
    <property type="entry name" value="Mu-transpos_C"/>
    <property type="match status" value="1"/>
</dbReference>
<dbReference type="SUPFAM" id="SSF53098">
    <property type="entry name" value="Ribonuclease H-like"/>
    <property type="match status" value="1"/>
</dbReference>
<name>A0A212ICE3_9ENTR</name>
<evidence type="ECO:0000313" key="3">
    <source>
        <dbReference type="EMBL" id="SBV65244.1"/>
    </source>
</evidence>
<dbReference type="SUPFAM" id="SSF50610">
    <property type="entry name" value="mu transposase, C-terminal domain"/>
    <property type="match status" value="1"/>
</dbReference>
<reference evidence="2" key="1">
    <citation type="submission" date="2016-04" db="EMBL/GenBank/DDBJ databases">
        <authorList>
            <person name="Evans L.H."/>
            <person name="Alamgir A."/>
            <person name="Owens N."/>
            <person name="Weber N.D."/>
            <person name="Virtaneva K."/>
            <person name="Barbian K."/>
            <person name="Babar A."/>
            <person name="Rosenke K."/>
        </authorList>
    </citation>
    <scope>NUCLEOTIDE SEQUENCE</scope>
    <source>
        <strain evidence="2">86-2</strain>
        <strain evidence="3">92-3</strain>
    </source>
</reference>
<dbReference type="InterPro" id="IPR009057">
    <property type="entry name" value="Homeodomain-like_sf"/>
</dbReference>
<dbReference type="Pfam" id="PF02914">
    <property type="entry name" value="DDE_2"/>
    <property type="match status" value="1"/>
</dbReference>
<dbReference type="InterPro" id="IPR003314">
    <property type="entry name" value="Mu-type_HTH"/>
</dbReference>
<dbReference type="GO" id="GO:0004803">
    <property type="term" value="F:transposase activity"/>
    <property type="evidence" value="ECO:0007669"/>
    <property type="project" value="InterPro"/>
</dbReference>
<dbReference type="Gene3D" id="2.30.30.130">
    <property type="entry name" value="Transposase, Mu, C-terminal"/>
    <property type="match status" value="1"/>
</dbReference>
<feature type="domain" description="HTH Mu-type" evidence="1">
    <location>
        <begin position="2"/>
        <end position="71"/>
    </location>
</feature>
<dbReference type="GO" id="GO:0006313">
    <property type="term" value="P:DNA transposition"/>
    <property type="evidence" value="ECO:0007669"/>
    <property type="project" value="InterPro"/>
</dbReference>
<dbReference type="GO" id="GO:0003677">
    <property type="term" value="F:DNA binding"/>
    <property type="evidence" value="ECO:0007669"/>
    <property type="project" value="InterPro"/>
</dbReference>